<evidence type="ECO:0000313" key="1">
    <source>
        <dbReference type="EMBL" id="QDZ18500.1"/>
    </source>
</evidence>
<organism evidence="1 2">
    <name type="scientific">Chloropicon primus</name>
    <dbReference type="NCBI Taxonomy" id="1764295"/>
    <lineage>
        <taxon>Eukaryota</taxon>
        <taxon>Viridiplantae</taxon>
        <taxon>Chlorophyta</taxon>
        <taxon>Chloropicophyceae</taxon>
        <taxon>Chloropicales</taxon>
        <taxon>Chloropicaceae</taxon>
        <taxon>Chloropicon</taxon>
    </lineage>
</organism>
<protein>
    <submittedName>
        <fullName evidence="1">Uncharacterized protein</fullName>
    </submittedName>
</protein>
<dbReference type="AlphaFoldDB" id="A0A5B8MGM3"/>
<sequence length="367" mass="42351">MKLAAVRAFQEQVKRDYKGSSTRGGTKSKYNKEEVNNLLSEMQVDLQNVLSGSLSDASEGDASLRLKNLREKQQEEKMKMLDAEKCFQLHEEQLLESLHDAESYLNMKERWVGSERDEDGGGGSVKKKNSKFKAAVNAVMFVGATKSGVRFSTKSVRQFDRNTSFWDHDFWDEQKDERLSTSSTNASQSLNSSAASILKESFMNEWESRVSMMPSKEELERACLKLVVIWVETGHFPKNKSPKWERKFGKLSPADLVYHRVHRYPVVALHKLATLCDRPPTFFVDDTKRQEMALLYLYDTLAMWENGEVTDIQDIVLECRKEIAKSHKEEQKNERKRTKETSKQKWDAFVGKLETGMRKLFKTFAKT</sequence>
<gene>
    <name evidence="1" type="ORF">A3770_01p10180</name>
</gene>
<keyword evidence="2" id="KW-1185">Reference proteome</keyword>
<dbReference type="Proteomes" id="UP000316726">
    <property type="component" value="Chromosome 1"/>
</dbReference>
<proteinExistence type="predicted"/>
<dbReference type="EMBL" id="CP031034">
    <property type="protein sequence ID" value="QDZ18500.1"/>
    <property type="molecule type" value="Genomic_DNA"/>
</dbReference>
<name>A0A5B8MGM3_9CHLO</name>
<reference evidence="1 2" key="1">
    <citation type="submission" date="2018-07" db="EMBL/GenBank/DDBJ databases">
        <title>The complete nuclear genome of the prasinophyte Chloropicon primus (CCMP1205).</title>
        <authorList>
            <person name="Pombert J.-F."/>
            <person name="Otis C."/>
            <person name="Turmel M."/>
            <person name="Lemieux C."/>
        </authorList>
    </citation>
    <scope>NUCLEOTIDE SEQUENCE [LARGE SCALE GENOMIC DNA]</scope>
    <source>
        <strain evidence="1 2">CCMP1205</strain>
    </source>
</reference>
<evidence type="ECO:0000313" key="2">
    <source>
        <dbReference type="Proteomes" id="UP000316726"/>
    </source>
</evidence>
<accession>A0A5B8MGM3</accession>